<dbReference type="EMBL" id="QTTT01000001">
    <property type="protein sequence ID" value="REE94880.1"/>
    <property type="molecule type" value="Genomic_DNA"/>
</dbReference>
<evidence type="ECO:0000313" key="2">
    <source>
        <dbReference type="Proteomes" id="UP000256661"/>
    </source>
</evidence>
<keyword evidence="2" id="KW-1185">Reference proteome</keyword>
<organism evidence="1 2">
    <name type="scientific">Thermomonospora umbrina</name>
    <dbReference type="NCBI Taxonomy" id="111806"/>
    <lineage>
        <taxon>Bacteria</taxon>
        <taxon>Bacillati</taxon>
        <taxon>Actinomycetota</taxon>
        <taxon>Actinomycetes</taxon>
        <taxon>Streptosporangiales</taxon>
        <taxon>Thermomonosporaceae</taxon>
        <taxon>Thermomonospora</taxon>
    </lineage>
</organism>
<gene>
    <name evidence="1" type="ORF">DFJ69_0249</name>
</gene>
<proteinExistence type="predicted"/>
<comment type="caution">
    <text evidence="1">The sequence shown here is derived from an EMBL/GenBank/DDBJ whole genome shotgun (WGS) entry which is preliminary data.</text>
</comment>
<name>A0A3D9SKG6_9ACTN</name>
<accession>A0A3D9SKG6</accession>
<dbReference type="AlphaFoldDB" id="A0A3D9SKG6"/>
<protein>
    <submittedName>
        <fullName evidence="1">Uncharacterized protein</fullName>
    </submittedName>
</protein>
<reference evidence="1 2" key="1">
    <citation type="submission" date="2018-08" db="EMBL/GenBank/DDBJ databases">
        <title>Sequencing the genomes of 1000 actinobacteria strains.</title>
        <authorList>
            <person name="Klenk H.-P."/>
        </authorList>
    </citation>
    <scope>NUCLEOTIDE SEQUENCE [LARGE SCALE GENOMIC DNA]</scope>
    <source>
        <strain evidence="1 2">DSM 43927</strain>
    </source>
</reference>
<dbReference type="Proteomes" id="UP000256661">
    <property type="component" value="Unassembled WGS sequence"/>
</dbReference>
<evidence type="ECO:0000313" key="1">
    <source>
        <dbReference type="EMBL" id="REE94880.1"/>
    </source>
</evidence>
<sequence>MDDGVPVAPAGRAREALAEPLLAVTALAMLATAAAAQDAVVLGWASIGALAGYSLSGSV</sequence>